<organism evidence="2 3">
    <name type="scientific">Symbiodinium natans</name>
    <dbReference type="NCBI Taxonomy" id="878477"/>
    <lineage>
        <taxon>Eukaryota</taxon>
        <taxon>Sar</taxon>
        <taxon>Alveolata</taxon>
        <taxon>Dinophyceae</taxon>
        <taxon>Suessiales</taxon>
        <taxon>Symbiodiniaceae</taxon>
        <taxon>Symbiodinium</taxon>
    </lineage>
</organism>
<feature type="region of interest" description="Disordered" evidence="1">
    <location>
        <begin position="401"/>
        <end position="441"/>
    </location>
</feature>
<protein>
    <submittedName>
        <fullName evidence="2">Uncharacterized protein</fullName>
    </submittedName>
</protein>
<feature type="region of interest" description="Disordered" evidence="1">
    <location>
        <begin position="470"/>
        <end position="545"/>
    </location>
</feature>
<keyword evidence="3" id="KW-1185">Reference proteome</keyword>
<evidence type="ECO:0000256" key="1">
    <source>
        <dbReference type="SAM" id="MobiDB-lite"/>
    </source>
</evidence>
<accession>A0A812J5Z3</accession>
<name>A0A812J5Z3_9DINO</name>
<sequence length="585" mass="63200">MAAAHLQAVLGYLEAFSRAASPENALAECERQFDLLQASLTETEFDCSSASEVLVLLDSAAAKLCLSEQQRRQLAQALPTATAEGKPSKPSTKRKRRDQQDFSYAFRYLTRSVWQQLQDPGLRDFKKLDVLSSYLASLGLRCPSEFTAQVVTWYFLLYGSDHVPMNDALAVHKQYLSVKNALQKHARLCPKLPDLPYVVALPSNVGDLDHAWRDRVFAQEAPAAAPFDDEEFRLNAVGVPARMSNKWVRLQLQTLKMRTGKTPVGPCVRSSSEMKFALPRCPSTMDCDSDESPLFLKERRRQPPAALLPPPPLQPSQHAQLQASRAEAMTGQPAATPAASGVPPLSVAEDSKATSSPSAGLLQVCSSEKQSLALPATPLQVSDRPCQPAMLEVARGPETAPVLSGAAPATGSLAPDAAPQPGSSASVHGGPAAVLQQKGSEASGRSSVLNAALELQVAMGSKLPKLAAHALEEPKKSTPPTKGQSPKKKKNNKTKKESSATGKKSGKNPTSKPDPRAEAKNKGKSKKKTMEERQHFKPGSAAERAYRKACGVPSSLLQKYKKGCSKCRKRPGCTRSCWLLRHYQV</sequence>
<feature type="region of interest" description="Disordered" evidence="1">
    <location>
        <begin position="77"/>
        <end position="98"/>
    </location>
</feature>
<dbReference type="Proteomes" id="UP000604046">
    <property type="component" value="Unassembled WGS sequence"/>
</dbReference>
<feature type="region of interest" description="Disordered" evidence="1">
    <location>
        <begin position="304"/>
        <end position="359"/>
    </location>
</feature>
<proteinExistence type="predicted"/>
<dbReference type="EMBL" id="CAJNDS010000318">
    <property type="protein sequence ID" value="CAE7191817.1"/>
    <property type="molecule type" value="Genomic_DNA"/>
</dbReference>
<evidence type="ECO:0000313" key="2">
    <source>
        <dbReference type="EMBL" id="CAE7191817.1"/>
    </source>
</evidence>
<gene>
    <name evidence="2" type="ORF">SNAT2548_LOCUS5077</name>
</gene>
<evidence type="ECO:0000313" key="3">
    <source>
        <dbReference type="Proteomes" id="UP000604046"/>
    </source>
</evidence>
<reference evidence="2" key="1">
    <citation type="submission" date="2021-02" db="EMBL/GenBank/DDBJ databases">
        <authorList>
            <person name="Dougan E. K."/>
            <person name="Rhodes N."/>
            <person name="Thang M."/>
            <person name="Chan C."/>
        </authorList>
    </citation>
    <scope>NUCLEOTIDE SEQUENCE</scope>
</reference>
<dbReference type="AlphaFoldDB" id="A0A812J5Z3"/>
<comment type="caution">
    <text evidence="2">The sequence shown here is derived from an EMBL/GenBank/DDBJ whole genome shotgun (WGS) entry which is preliminary data.</text>
</comment>